<dbReference type="EMBL" id="CM003613">
    <property type="protein sequence ID" value="KYP57352.1"/>
    <property type="molecule type" value="Genomic_DNA"/>
</dbReference>
<reference evidence="2 3" key="1">
    <citation type="journal article" date="2012" name="Nat. Biotechnol.">
        <title>Draft genome sequence of pigeonpea (Cajanus cajan), an orphan legume crop of resource-poor farmers.</title>
        <authorList>
            <person name="Varshney R.K."/>
            <person name="Chen W."/>
            <person name="Li Y."/>
            <person name="Bharti A.K."/>
            <person name="Saxena R.K."/>
            <person name="Schlueter J.A."/>
            <person name="Donoghue M.T."/>
            <person name="Azam S."/>
            <person name="Fan G."/>
            <person name="Whaley A.M."/>
            <person name="Farmer A.D."/>
            <person name="Sheridan J."/>
            <person name="Iwata A."/>
            <person name="Tuteja R."/>
            <person name="Penmetsa R.V."/>
            <person name="Wu W."/>
            <person name="Upadhyaya H.D."/>
            <person name="Yang S.P."/>
            <person name="Shah T."/>
            <person name="Saxena K.B."/>
            <person name="Michael T."/>
            <person name="McCombie W.R."/>
            <person name="Yang B."/>
            <person name="Zhang G."/>
            <person name="Yang H."/>
            <person name="Wang J."/>
            <person name="Spillane C."/>
            <person name="Cook D.R."/>
            <person name="May G.D."/>
            <person name="Xu X."/>
            <person name="Jackson S.A."/>
        </authorList>
    </citation>
    <scope>NUCLEOTIDE SEQUENCE [LARGE SCALE GENOMIC DNA]</scope>
    <source>
        <strain evidence="3">cv. Asha</strain>
    </source>
</reference>
<feature type="region of interest" description="Disordered" evidence="1">
    <location>
        <begin position="78"/>
        <end position="108"/>
    </location>
</feature>
<name>A0A151SRI3_CAJCA</name>
<sequence>MASRTCLVTMSQYPHTRRATRTCACSPSRHPGSFRCSMHRKPPRRPLSRTSSPNRWDSSMAAKANSLKAILLQMLKPSNHDVPRRRSFQPKPSRFSLMNANAPAVAVN</sequence>
<accession>A0A151SRI3</accession>
<gene>
    <name evidence="2" type="ORF">KK1_003614</name>
</gene>
<feature type="compositionally biased region" description="Basic residues" evidence="1">
    <location>
        <begin position="37"/>
        <end position="47"/>
    </location>
</feature>
<evidence type="ECO:0000313" key="2">
    <source>
        <dbReference type="EMBL" id="KYP57352.1"/>
    </source>
</evidence>
<dbReference type="AlphaFoldDB" id="A0A151SRI3"/>
<dbReference type="PANTHER" id="PTHR33132:SF113">
    <property type="entry name" value="SERINE-RICH PROTEIN-LIKE PROTEIN"/>
    <property type="match status" value="1"/>
</dbReference>
<dbReference type="OMA" id="RVPPTHW"/>
<feature type="region of interest" description="Disordered" evidence="1">
    <location>
        <begin position="22"/>
        <end position="56"/>
    </location>
</feature>
<organism evidence="2 3">
    <name type="scientific">Cajanus cajan</name>
    <name type="common">Pigeon pea</name>
    <name type="synonym">Cajanus indicus</name>
    <dbReference type="NCBI Taxonomy" id="3821"/>
    <lineage>
        <taxon>Eukaryota</taxon>
        <taxon>Viridiplantae</taxon>
        <taxon>Streptophyta</taxon>
        <taxon>Embryophyta</taxon>
        <taxon>Tracheophyta</taxon>
        <taxon>Spermatophyta</taxon>
        <taxon>Magnoliopsida</taxon>
        <taxon>eudicotyledons</taxon>
        <taxon>Gunneridae</taxon>
        <taxon>Pentapetalae</taxon>
        <taxon>rosids</taxon>
        <taxon>fabids</taxon>
        <taxon>Fabales</taxon>
        <taxon>Fabaceae</taxon>
        <taxon>Papilionoideae</taxon>
        <taxon>50 kb inversion clade</taxon>
        <taxon>NPAAA clade</taxon>
        <taxon>indigoferoid/millettioid clade</taxon>
        <taxon>Phaseoleae</taxon>
        <taxon>Cajanus</taxon>
    </lineage>
</organism>
<dbReference type="STRING" id="3821.A0A151SRI3"/>
<dbReference type="PANTHER" id="PTHR33132">
    <property type="entry name" value="OSJNBB0118P14.9 PROTEIN"/>
    <property type="match status" value="1"/>
</dbReference>
<protein>
    <submittedName>
        <fullName evidence="2">Uncharacterized protein</fullName>
    </submittedName>
</protein>
<dbReference type="Gramene" id="C.cajan_03534.t">
    <property type="protein sequence ID" value="C.cajan_03534.t.cds1"/>
    <property type="gene ID" value="C.cajan_03534"/>
</dbReference>
<evidence type="ECO:0000256" key="1">
    <source>
        <dbReference type="SAM" id="MobiDB-lite"/>
    </source>
</evidence>
<dbReference type="Proteomes" id="UP000075243">
    <property type="component" value="Chromosome 11"/>
</dbReference>
<keyword evidence="3" id="KW-1185">Reference proteome</keyword>
<evidence type="ECO:0000313" key="3">
    <source>
        <dbReference type="Proteomes" id="UP000075243"/>
    </source>
</evidence>
<proteinExistence type="predicted"/>